<organism evidence="5 6">
    <name type="scientific">Intoshia linei</name>
    <dbReference type="NCBI Taxonomy" id="1819745"/>
    <lineage>
        <taxon>Eukaryota</taxon>
        <taxon>Metazoa</taxon>
        <taxon>Spiralia</taxon>
        <taxon>Lophotrochozoa</taxon>
        <taxon>Mesozoa</taxon>
        <taxon>Orthonectida</taxon>
        <taxon>Rhopaluridae</taxon>
        <taxon>Intoshia</taxon>
    </lineage>
</organism>
<evidence type="ECO:0000313" key="5">
    <source>
        <dbReference type="EMBL" id="OAF70136.1"/>
    </source>
</evidence>
<dbReference type="PANTHER" id="PTHR47385">
    <property type="entry name" value="CALPONIN"/>
    <property type="match status" value="1"/>
</dbReference>
<dbReference type="InterPro" id="IPR036872">
    <property type="entry name" value="CH_dom_sf"/>
</dbReference>
<dbReference type="SUPFAM" id="SSF47576">
    <property type="entry name" value="Calponin-homology domain, CH-domain"/>
    <property type="match status" value="1"/>
</dbReference>
<dbReference type="PROSITE" id="PS01052">
    <property type="entry name" value="CALPONIN_1"/>
    <property type="match status" value="1"/>
</dbReference>
<name>A0A177B7A5_9BILA</name>
<accession>A0A177B7A5</accession>
<feature type="region of interest" description="Disordered" evidence="3">
    <location>
        <begin position="197"/>
        <end position="241"/>
    </location>
</feature>
<dbReference type="Gene3D" id="1.10.418.10">
    <property type="entry name" value="Calponin-like domain"/>
    <property type="match status" value="1"/>
</dbReference>
<evidence type="ECO:0000256" key="1">
    <source>
        <dbReference type="ARBA" id="ARBA00009631"/>
    </source>
</evidence>
<feature type="domain" description="Calponin-homology (CH)" evidence="4">
    <location>
        <begin position="1"/>
        <end position="96"/>
    </location>
</feature>
<feature type="compositionally biased region" description="Polar residues" evidence="3">
    <location>
        <begin position="200"/>
        <end position="210"/>
    </location>
</feature>
<dbReference type="InterPro" id="IPR003096">
    <property type="entry name" value="SM22_calponin"/>
</dbReference>
<dbReference type="Proteomes" id="UP000078046">
    <property type="component" value="Unassembled WGS sequence"/>
</dbReference>
<gene>
    <name evidence="5" type="ORF">A3Q56_02035</name>
</gene>
<dbReference type="GO" id="GO:0015629">
    <property type="term" value="C:actin cytoskeleton"/>
    <property type="evidence" value="ECO:0007669"/>
    <property type="project" value="TreeGrafter"/>
</dbReference>
<dbReference type="SMART" id="SM00033">
    <property type="entry name" value="CH"/>
    <property type="match status" value="1"/>
</dbReference>
<evidence type="ECO:0000256" key="2">
    <source>
        <dbReference type="RuleBase" id="RU361224"/>
    </source>
</evidence>
<dbReference type="GO" id="GO:0007015">
    <property type="term" value="P:actin filament organization"/>
    <property type="evidence" value="ECO:0007669"/>
    <property type="project" value="TreeGrafter"/>
</dbReference>
<feature type="compositionally biased region" description="Polar residues" evidence="3">
    <location>
        <begin position="222"/>
        <end position="235"/>
    </location>
</feature>
<dbReference type="EMBL" id="LWCA01000184">
    <property type="protein sequence ID" value="OAF70136.1"/>
    <property type="molecule type" value="Genomic_DNA"/>
</dbReference>
<comment type="similarity">
    <text evidence="1 2">Belongs to the calponin family.</text>
</comment>
<dbReference type="Pfam" id="PF00402">
    <property type="entry name" value="Calponin"/>
    <property type="match status" value="2"/>
</dbReference>
<dbReference type="Pfam" id="PF00307">
    <property type="entry name" value="CH"/>
    <property type="match status" value="1"/>
</dbReference>
<dbReference type="AlphaFoldDB" id="A0A177B7A5"/>
<comment type="caution">
    <text evidence="5">The sequence shown here is derived from an EMBL/GenBank/DDBJ whole genome shotgun (WGS) entry which is preliminary data.</text>
</comment>
<dbReference type="InterPro" id="IPR050606">
    <property type="entry name" value="Calponin-like"/>
</dbReference>
<evidence type="ECO:0000259" key="4">
    <source>
        <dbReference type="PROSITE" id="PS50021"/>
    </source>
</evidence>
<proteinExistence type="inferred from homology"/>
<evidence type="ECO:0000313" key="6">
    <source>
        <dbReference type="Proteomes" id="UP000078046"/>
    </source>
</evidence>
<dbReference type="PROSITE" id="PS51122">
    <property type="entry name" value="CALPONIN_2"/>
    <property type="match status" value="2"/>
</dbReference>
<dbReference type="GO" id="GO:0051015">
    <property type="term" value="F:actin filament binding"/>
    <property type="evidence" value="ECO:0007669"/>
    <property type="project" value="TreeGrafter"/>
</dbReference>
<protein>
    <recommendedName>
        <fullName evidence="2">Transgelin</fullName>
    </recommendedName>
</protein>
<sequence length="241" mass="26631">MRHIEDSLKNGQILLKLCKVLQNGSDNVSSKLKNMNIKINDQNASPFKQMENIELFLTFCKFYGVDNVSLFQTVDLYEGRNMAQVISCVEMLGTEAQRNQFKGETIGPKPIEKHIVEFTKEQMEMGKSIISLQCGSNKGATQKGLSMGATRTIITDNVGEMSKDGSNILSLQSGTNKFASQSGTSFGTQRQIIDIESQKNKASSQGSNIIGLQMGKHKKQSGVGSAQNRQIVSKQNQEEWL</sequence>
<dbReference type="InterPro" id="IPR000557">
    <property type="entry name" value="Calponin_repeat"/>
</dbReference>
<dbReference type="InterPro" id="IPR001715">
    <property type="entry name" value="CH_dom"/>
</dbReference>
<evidence type="ECO:0000256" key="3">
    <source>
        <dbReference type="SAM" id="MobiDB-lite"/>
    </source>
</evidence>
<reference evidence="5 6" key="1">
    <citation type="submission" date="2016-04" db="EMBL/GenBank/DDBJ databases">
        <title>The genome of Intoshia linei affirms orthonectids as highly simplified spiralians.</title>
        <authorList>
            <person name="Mikhailov K.V."/>
            <person name="Slusarev G.S."/>
            <person name="Nikitin M.A."/>
            <person name="Logacheva M.D."/>
            <person name="Penin A."/>
            <person name="Aleoshin V."/>
            <person name="Panchin Y.V."/>
        </authorList>
    </citation>
    <scope>NUCLEOTIDE SEQUENCE [LARGE SCALE GENOMIC DNA]</scope>
    <source>
        <strain evidence="5">Intl2013</strain>
        <tissue evidence="5">Whole animal</tissue>
    </source>
</reference>
<dbReference type="OrthoDB" id="21595at2759"/>
<dbReference type="PROSITE" id="PS50021">
    <property type="entry name" value="CH"/>
    <property type="match status" value="1"/>
</dbReference>
<dbReference type="PRINTS" id="PR00888">
    <property type="entry name" value="SM22CALPONIN"/>
</dbReference>
<keyword evidence="6" id="KW-1185">Reference proteome</keyword>
<dbReference type="PANTHER" id="PTHR47385:SF14">
    <property type="entry name" value="TRANSGELIN"/>
    <property type="match status" value="1"/>
</dbReference>